<proteinExistence type="predicted"/>
<evidence type="ECO:0000256" key="3">
    <source>
        <dbReference type="ARBA" id="ARBA00022801"/>
    </source>
</evidence>
<dbReference type="Proteomes" id="UP000199288">
    <property type="component" value="Unassembled WGS sequence"/>
</dbReference>
<dbReference type="GO" id="GO:0019239">
    <property type="term" value="F:deaminase activity"/>
    <property type="evidence" value="ECO:0007669"/>
    <property type="project" value="TreeGrafter"/>
</dbReference>
<dbReference type="Pfam" id="PF01979">
    <property type="entry name" value="Amidohydro_1"/>
    <property type="match status" value="1"/>
</dbReference>
<feature type="domain" description="Amidohydrolase-related" evidence="5">
    <location>
        <begin position="47"/>
        <end position="411"/>
    </location>
</feature>
<dbReference type="PANTHER" id="PTHR11271:SF48">
    <property type="entry name" value="AMIDOHYDROLASE-RELATED DOMAIN-CONTAINING PROTEIN"/>
    <property type="match status" value="1"/>
</dbReference>
<evidence type="ECO:0000259" key="5">
    <source>
        <dbReference type="Pfam" id="PF01979"/>
    </source>
</evidence>
<dbReference type="RefSeq" id="WP_092564208.1">
    <property type="nucleotide sequence ID" value="NZ_FNQV01000008.1"/>
</dbReference>
<dbReference type="InterPro" id="IPR051607">
    <property type="entry name" value="Metallo-dep_hydrolases"/>
</dbReference>
<dbReference type="Gene3D" id="2.30.40.10">
    <property type="entry name" value="Urease, subunit C, domain 1"/>
    <property type="match status" value="1"/>
</dbReference>
<evidence type="ECO:0000313" key="6">
    <source>
        <dbReference type="EMBL" id="SEA36393.1"/>
    </source>
</evidence>
<dbReference type="GO" id="GO:0005829">
    <property type="term" value="C:cytosol"/>
    <property type="evidence" value="ECO:0007669"/>
    <property type="project" value="TreeGrafter"/>
</dbReference>
<accession>A0A1H4AKA8</accession>
<protein>
    <submittedName>
        <fullName evidence="6">Formiminoglutamate deiminase</fullName>
    </submittedName>
</protein>
<keyword evidence="4" id="KW-0862">Zinc</keyword>
<keyword evidence="2" id="KW-0479">Metal-binding</keyword>
<comment type="cofactor">
    <cofactor evidence="1">
        <name>Zn(2+)</name>
        <dbReference type="ChEBI" id="CHEBI:29105"/>
    </cofactor>
</comment>
<dbReference type="EMBL" id="FNQV01000008">
    <property type="protein sequence ID" value="SEA36393.1"/>
    <property type="molecule type" value="Genomic_DNA"/>
</dbReference>
<gene>
    <name evidence="6" type="ORF">SAMN02910418_01424</name>
</gene>
<reference evidence="7" key="1">
    <citation type="submission" date="2016-10" db="EMBL/GenBank/DDBJ databases">
        <authorList>
            <person name="Varghese N."/>
            <person name="Submissions S."/>
        </authorList>
    </citation>
    <scope>NUCLEOTIDE SEQUENCE [LARGE SCALE GENOMIC DNA]</scope>
    <source>
        <strain evidence="7">KPR-1</strain>
    </source>
</reference>
<evidence type="ECO:0000313" key="7">
    <source>
        <dbReference type="Proteomes" id="UP000199288"/>
    </source>
</evidence>
<organism evidence="6 7">
    <name type="scientific">Bowdeniella nasicola</name>
    <dbReference type="NCBI Taxonomy" id="208480"/>
    <lineage>
        <taxon>Bacteria</taxon>
        <taxon>Bacillati</taxon>
        <taxon>Actinomycetota</taxon>
        <taxon>Actinomycetes</taxon>
        <taxon>Actinomycetales</taxon>
        <taxon>Actinomycetaceae</taxon>
        <taxon>Bowdeniella</taxon>
    </lineage>
</organism>
<dbReference type="InterPro" id="IPR011059">
    <property type="entry name" value="Metal-dep_hydrolase_composite"/>
</dbReference>
<name>A0A1H4AKA8_9ACTO</name>
<dbReference type="NCBIfam" id="NF006681">
    <property type="entry name" value="PRK09229.1-2"/>
    <property type="match status" value="1"/>
</dbReference>
<evidence type="ECO:0000256" key="2">
    <source>
        <dbReference type="ARBA" id="ARBA00022723"/>
    </source>
</evidence>
<evidence type="ECO:0000256" key="4">
    <source>
        <dbReference type="ARBA" id="ARBA00022833"/>
    </source>
</evidence>
<keyword evidence="7" id="KW-1185">Reference proteome</keyword>
<dbReference type="SUPFAM" id="SSF51556">
    <property type="entry name" value="Metallo-dependent hydrolases"/>
    <property type="match status" value="1"/>
</dbReference>
<dbReference type="AlphaFoldDB" id="A0A1H4AKA8"/>
<dbReference type="PANTHER" id="PTHR11271">
    <property type="entry name" value="GUANINE DEAMINASE"/>
    <property type="match status" value="1"/>
</dbReference>
<dbReference type="OrthoDB" id="3204583at2"/>
<dbReference type="InterPro" id="IPR006680">
    <property type="entry name" value="Amidohydro-rel"/>
</dbReference>
<dbReference type="InterPro" id="IPR032466">
    <property type="entry name" value="Metal_Hydrolase"/>
</dbReference>
<evidence type="ECO:0000256" key="1">
    <source>
        <dbReference type="ARBA" id="ARBA00001947"/>
    </source>
</evidence>
<keyword evidence="3" id="KW-0378">Hydrolase</keyword>
<dbReference type="GO" id="GO:0046872">
    <property type="term" value="F:metal ion binding"/>
    <property type="evidence" value="ECO:0007669"/>
    <property type="project" value="UniProtKB-KW"/>
</dbReference>
<dbReference type="Gene3D" id="3.20.20.140">
    <property type="entry name" value="Metal-dependent hydrolases"/>
    <property type="match status" value="1"/>
</dbReference>
<sequence>MTTYAASRALVDGELASDVRLTAVGGRWEKIETNAPARGEDIRLPGIILPAATNAHSHAFHRALRGRTHEGGGTFWTWREVMYEAAARLDPERYYRLARATYAEMVAAGYSAVAEFHYVHHAPGGERYDDPNAMAKALIAAASDAGIALTLIDVCYLRGGIDAGSHLELDPLQRRFSDGSVAAFAARTARLREEAEGQATFALAAHSVRALTPGELRELAALAGELESLVHVHASEQLVEVTACRELTGMSPIELLADTGLLTSRTSIVHGTHLSEGDIELLANTGASVIFCPTTERDLADGIGPAAALAAAGVPLAIGSDQHAVIDPFSELQALEGHERLASHERGHFSPARLLDIASFGPCIGEPVMGLRRGAPADLIAIDDASARTAGATGAGIVMAASAADVTDVVVRARHVVSESRHELGDVGELLSCALEELWQAP</sequence>